<dbReference type="PANTHER" id="PTHR12546">
    <property type="entry name" value="FER-1-LIKE"/>
    <property type="match status" value="1"/>
</dbReference>
<name>A0ABQ7JFE2_9APIC</name>
<evidence type="ECO:0000256" key="1">
    <source>
        <dbReference type="ARBA" id="ARBA00004167"/>
    </source>
</evidence>
<organism evidence="8 9">
    <name type="scientific">Cardiosporidium cionae</name>
    <dbReference type="NCBI Taxonomy" id="476202"/>
    <lineage>
        <taxon>Eukaryota</taxon>
        <taxon>Sar</taxon>
        <taxon>Alveolata</taxon>
        <taxon>Apicomplexa</taxon>
        <taxon>Aconoidasida</taxon>
        <taxon>Nephromycida</taxon>
        <taxon>Cardiosporidium</taxon>
    </lineage>
</organism>
<evidence type="ECO:0000256" key="2">
    <source>
        <dbReference type="ARBA" id="ARBA00022692"/>
    </source>
</evidence>
<evidence type="ECO:0000256" key="4">
    <source>
        <dbReference type="ARBA" id="ARBA00022989"/>
    </source>
</evidence>
<dbReference type="Pfam" id="PF00168">
    <property type="entry name" value="C2"/>
    <property type="match status" value="2"/>
</dbReference>
<sequence>MVRDRYVERQVRKTFFRSSVEGILEEFLEDMSLPSQHLRKIFFTKELVTGRIRCLIWLKHQGRNPLTLFMKSSIYLQCVDKLPSFLDPRLLEIAHNAEALRNIFRGPSAFPKTIKLRIYVIRAINLSFESIFGACNPYLVFNIGERQEAMRGSIRQHTHNPEFFLLFERDIIFPEQSQVAISVWSEQEIYGNRQESFIGATEIDLEERWFSEKWQVLMKKNQIPMEYRKLKRLGEEQSQGTLELWVELMDIEVASEVPKFDLLASVPTEIEIRVIIWAARGLSLSNSEKILDPFIRCTLDCATYSESFPVIQQTDVHYNATIGNSTFNWRMVYPRICSPVGSCLLQIACYDFQKIGVPLFVGEVGFIPEISVHTFPSLTQNERNVNLELRKYVNNVAKTLSRLEVDSELKLVNTAVDDSSARGYIQVTAQFLAQSEATGKPAGRGRDEPNSDPRLLIPQEGRKWEDFLVSAGIRTDFRPFWFWVRCS</sequence>
<dbReference type="InterPro" id="IPR000008">
    <property type="entry name" value="C2_dom"/>
</dbReference>
<dbReference type="InterPro" id="IPR035892">
    <property type="entry name" value="C2_domain_sf"/>
</dbReference>
<evidence type="ECO:0000256" key="5">
    <source>
        <dbReference type="ARBA" id="ARBA00023136"/>
    </source>
</evidence>
<dbReference type="InterPro" id="IPR037721">
    <property type="entry name" value="Ferlin"/>
</dbReference>
<reference evidence="8 9" key="1">
    <citation type="journal article" date="2020" name="bioRxiv">
        <title>Metabolic contributions of an alphaproteobacterial endosymbiont in the apicomplexan Cardiosporidium cionae.</title>
        <authorList>
            <person name="Hunter E.S."/>
            <person name="Paight C.J."/>
            <person name="Lane C.E."/>
        </authorList>
    </citation>
    <scope>NUCLEOTIDE SEQUENCE [LARGE SCALE GENOMIC DNA]</scope>
    <source>
        <strain evidence="8">ESH_2018</strain>
    </source>
</reference>
<comment type="subcellular location">
    <subcellularLocation>
        <location evidence="1">Membrane</location>
        <topology evidence="1">Single-pass membrane protein</topology>
    </subcellularLocation>
</comment>
<keyword evidence="3" id="KW-0677">Repeat</keyword>
<feature type="domain" description="C2" evidence="7">
    <location>
        <begin position="95"/>
        <end position="219"/>
    </location>
</feature>
<keyword evidence="4" id="KW-1133">Transmembrane helix</keyword>
<keyword evidence="2" id="KW-0812">Transmembrane</keyword>
<gene>
    <name evidence="8" type="ORF">IE077_003109</name>
</gene>
<keyword evidence="8" id="KW-0346">Stress response</keyword>
<comment type="caution">
    <text evidence="8">The sequence shown here is derived from an EMBL/GenBank/DDBJ whole genome shotgun (WGS) entry which is preliminary data.</text>
</comment>
<dbReference type="PANTHER" id="PTHR12546:SF33">
    <property type="entry name" value="SPERM VESICLE FUSION PROTEIN FER-1"/>
    <property type="match status" value="1"/>
</dbReference>
<evidence type="ECO:0000256" key="3">
    <source>
        <dbReference type="ARBA" id="ARBA00022737"/>
    </source>
</evidence>
<keyword evidence="5" id="KW-0472">Membrane</keyword>
<evidence type="ECO:0000259" key="7">
    <source>
        <dbReference type="PROSITE" id="PS50004"/>
    </source>
</evidence>
<dbReference type="EMBL" id="JADAQX010000031">
    <property type="protein sequence ID" value="KAF8822686.1"/>
    <property type="molecule type" value="Genomic_DNA"/>
</dbReference>
<evidence type="ECO:0000313" key="8">
    <source>
        <dbReference type="EMBL" id="KAF8822686.1"/>
    </source>
</evidence>
<dbReference type="SMART" id="SM00239">
    <property type="entry name" value="C2"/>
    <property type="match status" value="2"/>
</dbReference>
<dbReference type="SUPFAM" id="SSF49562">
    <property type="entry name" value="C2 domain (Calcium/lipid-binding domain, CaLB)"/>
    <property type="match status" value="2"/>
</dbReference>
<dbReference type="PROSITE" id="PS50004">
    <property type="entry name" value="C2"/>
    <property type="match status" value="2"/>
</dbReference>
<accession>A0ABQ7JFE2</accession>
<dbReference type="Proteomes" id="UP000823046">
    <property type="component" value="Unassembled WGS sequence"/>
</dbReference>
<proteinExistence type="predicted"/>
<dbReference type="Gene3D" id="2.60.40.150">
    <property type="entry name" value="C2 domain"/>
    <property type="match status" value="2"/>
</dbReference>
<keyword evidence="9" id="KW-1185">Reference proteome</keyword>
<feature type="domain" description="C2" evidence="7">
    <location>
        <begin position="254"/>
        <end position="389"/>
    </location>
</feature>
<evidence type="ECO:0000313" key="9">
    <source>
        <dbReference type="Proteomes" id="UP000823046"/>
    </source>
</evidence>
<feature type="region of interest" description="Disordered" evidence="6">
    <location>
        <begin position="436"/>
        <end position="456"/>
    </location>
</feature>
<evidence type="ECO:0000256" key="6">
    <source>
        <dbReference type="SAM" id="MobiDB-lite"/>
    </source>
</evidence>
<protein>
    <submittedName>
        <fullName evidence="8">Heat shock protein DnaJ pfj4</fullName>
    </submittedName>
</protein>